<dbReference type="Pfam" id="PF05402">
    <property type="entry name" value="PqqD"/>
    <property type="match status" value="1"/>
</dbReference>
<comment type="caution">
    <text evidence="1">The sequence shown here is derived from an EMBL/GenBank/DDBJ whole genome shotgun (WGS) entry which is preliminary data.</text>
</comment>
<protein>
    <recommendedName>
        <fullName evidence="3">PqqD family protein</fullName>
    </recommendedName>
</protein>
<gene>
    <name evidence="1" type="ORF">BLL40_07510</name>
</gene>
<accession>A0A1Q5P308</accession>
<dbReference type="InterPro" id="IPR041881">
    <property type="entry name" value="PqqD_sf"/>
</dbReference>
<evidence type="ECO:0000313" key="1">
    <source>
        <dbReference type="EMBL" id="OKL36578.1"/>
    </source>
</evidence>
<sequence>MTSYIRKEGYDTVELNDEWIILNSQEYTVTTLNEVGGYCWKLLHEKQTAKTIVQELKGEYDIDKESVQADIETFLSNLMQYGLIQYAH</sequence>
<dbReference type="InterPro" id="IPR008792">
    <property type="entry name" value="PQQD"/>
</dbReference>
<dbReference type="RefSeq" id="WP_073711303.1">
    <property type="nucleotide sequence ID" value="NZ_MRWQ01000006.1"/>
</dbReference>
<dbReference type="STRING" id="1714354.BLL40_07510"/>
<dbReference type="Proteomes" id="UP000186524">
    <property type="component" value="Unassembled WGS sequence"/>
</dbReference>
<proteinExistence type="predicted"/>
<dbReference type="EMBL" id="MRWQ01000006">
    <property type="protein sequence ID" value="OKL36578.1"/>
    <property type="molecule type" value="Genomic_DNA"/>
</dbReference>
<name>A0A1Q5P308_9BACI</name>
<keyword evidence="2" id="KW-1185">Reference proteome</keyword>
<dbReference type="Gene3D" id="1.10.10.1150">
    <property type="entry name" value="Coenzyme PQQ synthesis protein D (PqqD)"/>
    <property type="match status" value="1"/>
</dbReference>
<evidence type="ECO:0008006" key="3">
    <source>
        <dbReference type="Google" id="ProtNLM"/>
    </source>
</evidence>
<dbReference type="AlphaFoldDB" id="A0A1Q5P308"/>
<dbReference type="OrthoDB" id="2882895at2"/>
<organism evidence="1 2">
    <name type="scientific">Domibacillus mangrovi</name>
    <dbReference type="NCBI Taxonomy" id="1714354"/>
    <lineage>
        <taxon>Bacteria</taxon>
        <taxon>Bacillati</taxon>
        <taxon>Bacillota</taxon>
        <taxon>Bacilli</taxon>
        <taxon>Bacillales</taxon>
        <taxon>Bacillaceae</taxon>
        <taxon>Domibacillus</taxon>
    </lineage>
</organism>
<evidence type="ECO:0000313" key="2">
    <source>
        <dbReference type="Proteomes" id="UP000186524"/>
    </source>
</evidence>
<reference evidence="1 2" key="1">
    <citation type="submission" date="2016-12" db="EMBL/GenBank/DDBJ databases">
        <title>Domibacillus sp. SAOS 44 whole genome sequencing.</title>
        <authorList>
            <person name="Verma A."/>
            <person name="Krishnamurthi S."/>
        </authorList>
    </citation>
    <scope>NUCLEOTIDE SEQUENCE [LARGE SCALE GENOMIC DNA]</scope>
    <source>
        <strain evidence="1 2">SAOS 44</strain>
    </source>
</reference>